<keyword evidence="3" id="KW-0677">Repeat</keyword>
<feature type="compositionally biased region" description="Pro residues" evidence="6">
    <location>
        <begin position="777"/>
        <end position="805"/>
    </location>
</feature>
<feature type="compositionally biased region" description="Low complexity" evidence="6">
    <location>
        <begin position="723"/>
        <end position="742"/>
    </location>
</feature>
<dbReference type="InterPro" id="IPR015943">
    <property type="entry name" value="WD40/YVTN_repeat-like_dom_sf"/>
</dbReference>
<reference evidence="7" key="1">
    <citation type="journal article" date="2013" name="Genetics">
        <title>The draft genome and transcriptome of Panagrellus redivivus are shaped by the harsh demands of a free-living lifestyle.</title>
        <authorList>
            <person name="Srinivasan J."/>
            <person name="Dillman A.R."/>
            <person name="Macchietto M.G."/>
            <person name="Heikkinen L."/>
            <person name="Lakso M."/>
            <person name="Fracchia K.M."/>
            <person name="Antoshechkin I."/>
            <person name="Mortazavi A."/>
            <person name="Wong G."/>
            <person name="Sternberg P.W."/>
        </authorList>
    </citation>
    <scope>NUCLEOTIDE SEQUENCE [LARGE SCALE GENOMIC DNA]</scope>
    <source>
        <strain evidence="7">MT8872</strain>
    </source>
</reference>
<feature type="compositionally biased region" description="Basic residues" evidence="6">
    <location>
        <begin position="473"/>
        <end position="497"/>
    </location>
</feature>
<dbReference type="SUPFAM" id="SSF50978">
    <property type="entry name" value="WD40 repeat-like"/>
    <property type="match status" value="1"/>
</dbReference>
<evidence type="ECO:0000256" key="5">
    <source>
        <dbReference type="PROSITE-ProRule" id="PRU00221"/>
    </source>
</evidence>
<feature type="compositionally biased region" description="Basic and acidic residues" evidence="6">
    <location>
        <begin position="461"/>
        <end position="472"/>
    </location>
</feature>
<evidence type="ECO:0000256" key="6">
    <source>
        <dbReference type="SAM" id="MobiDB-lite"/>
    </source>
</evidence>
<evidence type="ECO:0000256" key="4">
    <source>
        <dbReference type="ARBA" id="ARBA00023242"/>
    </source>
</evidence>
<evidence type="ECO:0000256" key="1">
    <source>
        <dbReference type="ARBA" id="ARBA00004123"/>
    </source>
</evidence>
<feature type="compositionally biased region" description="Acidic residues" evidence="6">
    <location>
        <begin position="532"/>
        <end position="551"/>
    </location>
</feature>
<evidence type="ECO:0000313" key="8">
    <source>
        <dbReference type="WBParaSite" id="Pan_g4653.t1"/>
    </source>
</evidence>
<evidence type="ECO:0000256" key="3">
    <source>
        <dbReference type="ARBA" id="ARBA00022737"/>
    </source>
</evidence>
<accession>A0A7E4VZ97</accession>
<feature type="compositionally biased region" description="Low complexity" evidence="6">
    <location>
        <begin position="589"/>
        <end position="603"/>
    </location>
</feature>
<feature type="repeat" description="WD" evidence="5">
    <location>
        <begin position="65"/>
        <end position="106"/>
    </location>
</feature>
<feature type="region of interest" description="Disordered" evidence="6">
    <location>
        <begin position="521"/>
        <end position="942"/>
    </location>
</feature>
<protein>
    <submittedName>
        <fullName evidence="8">WD_REPEATS_REGION domain-containing protein</fullName>
    </submittedName>
</protein>
<keyword evidence="7" id="KW-1185">Reference proteome</keyword>
<evidence type="ECO:0000313" key="7">
    <source>
        <dbReference type="Proteomes" id="UP000492821"/>
    </source>
</evidence>
<dbReference type="PANTHER" id="PTHR44040">
    <property type="entry name" value="RETINOBLASTOMA-BINDING PROTEIN 5"/>
    <property type="match status" value="1"/>
</dbReference>
<feature type="compositionally biased region" description="Low complexity" evidence="6">
    <location>
        <begin position="610"/>
        <end position="625"/>
    </location>
</feature>
<feature type="compositionally biased region" description="Low complexity" evidence="6">
    <location>
        <begin position="752"/>
        <end position="776"/>
    </location>
</feature>
<organism evidence="7 8">
    <name type="scientific">Panagrellus redivivus</name>
    <name type="common">Microworm</name>
    <dbReference type="NCBI Taxonomy" id="6233"/>
    <lineage>
        <taxon>Eukaryota</taxon>
        <taxon>Metazoa</taxon>
        <taxon>Ecdysozoa</taxon>
        <taxon>Nematoda</taxon>
        <taxon>Chromadorea</taxon>
        <taxon>Rhabditida</taxon>
        <taxon>Tylenchina</taxon>
        <taxon>Panagrolaimomorpha</taxon>
        <taxon>Panagrolaimoidea</taxon>
        <taxon>Panagrolaimidae</taxon>
        <taxon>Panagrellus</taxon>
    </lineage>
</organism>
<name>A0A7E4VZ97_PANRE</name>
<feature type="compositionally biased region" description="Acidic residues" evidence="6">
    <location>
        <begin position="559"/>
        <end position="568"/>
    </location>
</feature>
<reference evidence="8" key="2">
    <citation type="submission" date="2020-10" db="UniProtKB">
        <authorList>
            <consortium name="WormBaseParasite"/>
        </authorList>
    </citation>
    <scope>IDENTIFICATION</scope>
</reference>
<dbReference type="InterPro" id="IPR001680">
    <property type="entry name" value="WD40_rpt"/>
</dbReference>
<proteinExistence type="predicted"/>
<dbReference type="InterPro" id="IPR037850">
    <property type="entry name" value="RBBP5/Swd1"/>
</dbReference>
<dbReference type="GO" id="GO:0048188">
    <property type="term" value="C:Set1C/COMPASS complex"/>
    <property type="evidence" value="ECO:0007669"/>
    <property type="project" value="InterPro"/>
</dbReference>
<feature type="compositionally biased region" description="Acidic residues" evidence="6">
    <location>
        <begin position="629"/>
        <end position="658"/>
    </location>
</feature>
<feature type="compositionally biased region" description="Low complexity" evidence="6">
    <location>
        <begin position="927"/>
        <end position="942"/>
    </location>
</feature>
<dbReference type="SMART" id="SM00320">
    <property type="entry name" value="WD40"/>
    <property type="match status" value="4"/>
</dbReference>
<dbReference type="InterPro" id="IPR036322">
    <property type="entry name" value="WD40_repeat_dom_sf"/>
</dbReference>
<dbReference type="PANTHER" id="PTHR44040:SF1">
    <property type="entry name" value="RETINOBLASTOMA-BINDING PROTEIN 5"/>
    <property type="match status" value="1"/>
</dbReference>
<dbReference type="AlphaFoldDB" id="A0A7E4VZ97"/>
<keyword evidence="4" id="KW-0539">Nucleus</keyword>
<evidence type="ECO:0000256" key="2">
    <source>
        <dbReference type="ARBA" id="ARBA00022574"/>
    </source>
</evidence>
<feature type="compositionally biased region" description="Pro residues" evidence="6">
    <location>
        <begin position="841"/>
        <end position="895"/>
    </location>
</feature>
<dbReference type="Pfam" id="PF00400">
    <property type="entry name" value="WD40"/>
    <property type="match status" value="1"/>
</dbReference>
<sequence>MDATMSAPTTDERPVPAVIDVVLEVEKLLISFVRFNRLGTYIACGAVNGYLAIVDFITKDTDKIWNAHTMAVSGISWARDGRQILSTAIDNTMVISDVATGTVVRQLYIGAALQFAELNPRDPDNYLSLTDSGIRIRTFRTFQKYSQIEHKQRITAITYDHTGNYIVCGTQNGYILTFELNGRQVSECVVDSPSQIKHLYPSRRAGLLIITASDRYIRIAEMATVLRLKSGEELNLVNSLSDASNKSFWHSACASGLADHVAGLCSAAHMVTIWERATNTIVTTLIQSKKEVPTCLVWHPIKPVVASVCNFKLYIWKQKPRPSYAAYAPDFKEIGENMEYQEKESEFDVYDEDCPDDDSANMRRSPDLIDIETVLAPKALCSSDEDESNSHAIFTVVPSIRRPMLPSRPQFPLRMRRKREFEEIRVNGINHTNGHLANGHDYVNGNGNGHEAMQNGHHEHRHDEPLRHEEPHRHHHHHRRHRHRHEREHHERHRHRHENGNGNGAINGVLVNGHKRRHSELDFEERASTSGEEADVEVGSEPEAEKEESEVESSKPESDVDEDMDDDMGVNVTPQEEDEDMEVDKPSSRSRSSSRLRDSQASSPGLTEVSAASARASTPSSSVASDFGSDADEEEDAVASDNDDDAAASSADSDEEDEVSKSDSKSSTDLSSSAEEEEEDPQPTREHWSSRSSQSLSDSEPEGSLKRSKKSVSPVKVKTDPIPTAVTPTSSLSASSVSSVSNSRRRSRAKSSKSSSRSSASSPRRSRKPSTVSSAPLTPPPPLPSTSTAPPPPPPSMSNPPPRPIPLKFVTPIPPVRIGFPPYTAPPPIRIGFPTTSTMSMPPPRPPPLLRMPPMAPPIPPRLPLPTIPPIPHLPARLPPPRPLIPPPRQPPHPPPVRRQRTPSPVTPATSDSEASDSKHRRKRHVSSSSSSSGAGHAWDSD</sequence>
<comment type="subcellular location">
    <subcellularLocation>
        <location evidence="1">Nucleus</location>
    </subcellularLocation>
</comment>
<dbReference type="Proteomes" id="UP000492821">
    <property type="component" value="Unassembled WGS sequence"/>
</dbReference>
<dbReference type="WBParaSite" id="Pan_g4653.t1">
    <property type="protein sequence ID" value="Pan_g4653.t1"/>
    <property type="gene ID" value="Pan_g4653"/>
</dbReference>
<dbReference type="Gene3D" id="2.130.10.10">
    <property type="entry name" value="YVTN repeat-like/Quinoprotein amine dehydrogenase"/>
    <property type="match status" value="1"/>
</dbReference>
<keyword evidence="2 5" id="KW-0853">WD repeat</keyword>
<dbReference type="PROSITE" id="PS50082">
    <property type="entry name" value="WD_REPEATS_2"/>
    <property type="match status" value="1"/>
</dbReference>
<feature type="region of interest" description="Disordered" evidence="6">
    <location>
        <begin position="447"/>
        <end position="509"/>
    </location>
</feature>